<gene>
    <name evidence="3" type="ORF">H4K34_16685</name>
</gene>
<dbReference type="AlphaFoldDB" id="A0A7H0VE40"/>
<feature type="region of interest" description="Disordered" evidence="1">
    <location>
        <begin position="1"/>
        <end position="27"/>
    </location>
</feature>
<evidence type="ECO:0000259" key="2">
    <source>
        <dbReference type="Pfam" id="PF18935"/>
    </source>
</evidence>
<evidence type="ECO:0000313" key="3">
    <source>
        <dbReference type="EMBL" id="QNR23988.1"/>
    </source>
</evidence>
<protein>
    <recommendedName>
        <fullName evidence="2">DUF5683 domain-containing protein</fullName>
    </recommendedName>
</protein>
<dbReference type="Pfam" id="PF18935">
    <property type="entry name" value="DUF5683"/>
    <property type="match status" value="1"/>
</dbReference>
<organism evidence="3 4">
    <name type="scientific">Croceimicrobium hydrocarbonivorans</name>
    <dbReference type="NCBI Taxonomy" id="2761580"/>
    <lineage>
        <taxon>Bacteria</taxon>
        <taxon>Pseudomonadati</taxon>
        <taxon>Bacteroidota</taxon>
        <taxon>Flavobacteriia</taxon>
        <taxon>Flavobacteriales</taxon>
        <taxon>Owenweeksiaceae</taxon>
        <taxon>Croceimicrobium</taxon>
    </lineage>
</organism>
<proteinExistence type="predicted"/>
<sequence>MASFQLSGQNNDSLSYEDSRKEPLDSSQLHSVSRATWLSTLLPGAGQAYNGKYWKMPIIYGGIGACAYFAIDNHRLYRQYLDAFLIRADSSGVDQYQGIYSDRQLVELQNIYRDWRDLSLIIGAAIWALNVVDAHVDAHLFYYNVNEDLSFNLEPRIIPMGNFSAVGIGLKINLDP</sequence>
<evidence type="ECO:0000256" key="1">
    <source>
        <dbReference type="SAM" id="MobiDB-lite"/>
    </source>
</evidence>
<dbReference type="KEGG" id="chyd:H4K34_16685"/>
<reference evidence="3 4" key="1">
    <citation type="submission" date="2020-08" db="EMBL/GenBank/DDBJ databases">
        <title>Croceimicrobium hydrocarbonivorans gen. nov., sp. nov., a novel marine bacterium isolated from a bacterial consortium that degrades polyethylene terephthalate.</title>
        <authorList>
            <person name="Liu R."/>
        </authorList>
    </citation>
    <scope>NUCLEOTIDE SEQUENCE [LARGE SCALE GENOMIC DNA]</scope>
    <source>
        <strain evidence="3 4">A20-9</strain>
    </source>
</reference>
<feature type="domain" description="DUF5683" evidence="2">
    <location>
        <begin position="30"/>
        <end position="174"/>
    </location>
</feature>
<dbReference type="EMBL" id="CP060139">
    <property type="protein sequence ID" value="QNR23988.1"/>
    <property type="molecule type" value="Genomic_DNA"/>
</dbReference>
<keyword evidence="4" id="KW-1185">Reference proteome</keyword>
<accession>A0A7H0VE40</accession>
<name>A0A7H0VE40_9FLAO</name>
<evidence type="ECO:0000313" key="4">
    <source>
        <dbReference type="Proteomes" id="UP000516305"/>
    </source>
</evidence>
<dbReference type="Proteomes" id="UP000516305">
    <property type="component" value="Chromosome"/>
</dbReference>
<dbReference type="RefSeq" id="WP_210758522.1">
    <property type="nucleotide sequence ID" value="NZ_CP060139.1"/>
</dbReference>
<dbReference type="InterPro" id="IPR043738">
    <property type="entry name" value="DUF5683"/>
</dbReference>
<feature type="compositionally biased region" description="Polar residues" evidence="1">
    <location>
        <begin position="1"/>
        <end position="16"/>
    </location>
</feature>